<evidence type="ECO:0000256" key="3">
    <source>
        <dbReference type="ARBA" id="ARBA00022679"/>
    </source>
</evidence>
<evidence type="ECO:0000313" key="10">
    <source>
        <dbReference type="EMBL" id="CAF2053894.1"/>
    </source>
</evidence>
<comment type="similarity">
    <text evidence="1 9">Belongs to the Arg-specific ADP-ribosyltransferase family.</text>
</comment>
<dbReference type="EMBL" id="CAJNRE010006339">
    <property type="protein sequence ID" value="CAF2053894.1"/>
    <property type="molecule type" value="Genomic_DNA"/>
</dbReference>
<dbReference type="PROSITE" id="PS50005">
    <property type="entry name" value="TPR"/>
    <property type="match status" value="4"/>
</dbReference>
<accession>A0A816PVH4</accession>
<evidence type="ECO:0000256" key="5">
    <source>
        <dbReference type="ARBA" id="ARBA00022737"/>
    </source>
</evidence>
<keyword evidence="9" id="KW-0520">NAD</keyword>
<feature type="repeat" description="TPR" evidence="8">
    <location>
        <begin position="534"/>
        <end position="567"/>
    </location>
</feature>
<keyword evidence="4" id="KW-0548">Nucleotidyltransferase</keyword>
<evidence type="ECO:0000256" key="7">
    <source>
        <dbReference type="ARBA" id="ARBA00047597"/>
    </source>
</evidence>
<dbReference type="GO" id="GO:0106274">
    <property type="term" value="F:NAD+-protein-arginine ADP-ribosyltransferase activity"/>
    <property type="evidence" value="ECO:0007669"/>
    <property type="project" value="UniProtKB-EC"/>
</dbReference>
<dbReference type="Gene3D" id="3.90.176.10">
    <property type="entry name" value="Toxin ADP-ribosyltransferase, Chain A, domain 1"/>
    <property type="match status" value="1"/>
</dbReference>
<keyword evidence="5" id="KW-0677">Repeat</keyword>
<dbReference type="SUPFAM" id="SSF56399">
    <property type="entry name" value="ADP-ribosylation"/>
    <property type="match status" value="1"/>
</dbReference>
<dbReference type="InterPro" id="IPR000768">
    <property type="entry name" value="ART"/>
</dbReference>
<evidence type="ECO:0000256" key="2">
    <source>
        <dbReference type="ARBA" id="ARBA00022676"/>
    </source>
</evidence>
<dbReference type="SMART" id="SM00028">
    <property type="entry name" value="TPR"/>
    <property type="match status" value="7"/>
</dbReference>
<comment type="catalytic activity">
    <reaction evidence="7 9">
        <text>L-arginyl-[protein] + NAD(+) = N(omega)-(ADP-D-ribosyl)-L-arginyl-[protein] + nicotinamide + H(+)</text>
        <dbReference type="Rhea" id="RHEA:19149"/>
        <dbReference type="Rhea" id="RHEA-COMP:10532"/>
        <dbReference type="Rhea" id="RHEA-COMP:15087"/>
        <dbReference type="ChEBI" id="CHEBI:15378"/>
        <dbReference type="ChEBI" id="CHEBI:17154"/>
        <dbReference type="ChEBI" id="CHEBI:29965"/>
        <dbReference type="ChEBI" id="CHEBI:57540"/>
        <dbReference type="ChEBI" id="CHEBI:142554"/>
        <dbReference type="EC" id="2.4.2.31"/>
    </reaction>
</comment>
<sequence length="726" mass="83788">MDISKYEYMRKRYVKIHYVLNDHSSLIASIQICLKSINVHTPTVSYFDMAILKELRDTTASHLTYTIFDENKQYSIRDLSKSDTFFLWLKLLTSVLRKVHHPHQTMNEMLDKCREYYQENQVELTKLEEFRRTYKKEDAIRWYTTPTFVSKLINKALKTEDFRALYLCRAYITDLSDQLRTEFEAYKALLLEYNQPLQQWTVYHGRTMSVDEIEILRKKVGHLISLNGFLSTSRQEQVAKSYSHEALFEIETTFALSHGCFAHVAPMSQFPQEDEVLFDLASVFKLLAVKYDSASSKWRIYLQSTDEGTNVIQAYIDAAKAEADETNVDFIFARLLIQMGEYELADDYLTKLGSAFPSNEQSRDYALVHYYIGLKFYREGRYAEAMKEYEKALEIQRILFPDGHSDTSETLGGIGLIYDNTGKYDLALDYHLESLSVCEKILPSDHVHTAESLNNIGLCYDRLGKFELALEFDIRALEMKQRLFPYDHPDIATSLNNIGLAYYNHYDFEQALNYHQQALAMKERCLPSDHPELATSYCNLGLAHLALNHVDEAVMYYMRDLEMSERTLPPDHAEIGITHHNIGQAYRTKEKGSTSALQHYQKAIDIYMRSLPREHPFIGLSLLCMSEVYCDQNNMTKSLECGEEACNTLKATLPEDHRRRAEASYTLAKIHHKLGNTGKALGLAQEACNAQLKTLTKDHEDVQKTLTLIQILESSTGRQSEEPALV</sequence>
<keyword evidence="3 9" id="KW-0808">Transferase</keyword>
<dbReference type="Proteomes" id="UP000663824">
    <property type="component" value="Unassembled WGS sequence"/>
</dbReference>
<dbReference type="GO" id="GO:0016779">
    <property type="term" value="F:nucleotidyltransferase activity"/>
    <property type="evidence" value="ECO:0007669"/>
    <property type="project" value="UniProtKB-KW"/>
</dbReference>
<feature type="repeat" description="TPR" evidence="8">
    <location>
        <begin position="450"/>
        <end position="483"/>
    </location>
</feature>
<keyword evidence="9" id="KW-0521">NADP</keyword>
<evidence type="ECO:0000256" key="4">
    <source>
        <dbReference type="ARBA" id="ARBA00022695"/>
    </source>
</evidence>
<evidence type="ECO:0000256" key="6">
    <source>
        <dbReference type="ARBA" id="ARBA00022803"/>
    </source>
</evidence>
<dbReference type="EC" id="2.4.2.31" evidence="9"/>
<protein>
    <recommendedName>
        <fullName evidence="9">NAD(P)(+)--arginine ADP-ribosyltransferase</fullName>
        <ecNumber evidence="9">2.4.2.31</ecNumber>
    </recommendedName>
    <alternativeName>
        <fullName evidence="9">Mono(ADP-ribosyl)transferase</fullName>
    </alternativeName>
</protein>
<evidence type="ECO:0000313" key="11">
    <source>
        <dbReference type="Proteomes" id="UP000663824"/>
    </source>
</evidence>
<dbReference type="Pfam" id="PF01129">
    <property type="entry name" value="ART"/>
    <property type="match status" value="1"/>
</dbReference>
<feature type="repeat" description="TPR" evidence="8">
    <location>
        <begin position="492"/>
        <end position="525"/>
    </location>
</feature>
<dbReference type="PANTHER" id="PTHR45641:SF19">
    <property type="entry name" value="NEPHROCYSTIN-3"/>
    <property type="match status" value="1"/>
</dbReference>
<dbReference type="InterPro" id="IPR019734">
    <property type="entry name" value="TPR_rpt"/>
</dbReference>
<dbReference type="Pfam" id="PF13424">
    <property type="entry name" value="TPR_12"/>
    <property type="match status" value="4"/>
</dbReference>
<dbReference type="SUPFAM" id="SSF48452">
    <property type="entry name" value="TPR-like"/>
    <property type="match status" value="3"/>
</dbReference>
<dbReference type="PANTHER" id="PTHR45641">
    <property type="entry name" value="TETRATRICOPEPTIDE REPEAT PROTEIN (AFU_ORTHOLOGUE AFUA_6G03870)"/>
    <property type="match status" value="1"/>
</dbReference>
<keyword evidence="6 8" id="KW-0802">TPR repeat</keyword>
<reference evidence="10" key="1">
    <citation type="submission" date="2021-02" db="EMBL/GenBank/DDBJ databases">
        <authorList>
            <person name="Nowell W R."/>
        </authorList>
    </citation>
    <scope>NUCLEOTIDE SEQUENCE</scope>
</reference>
<evidence type="ECO:0000256" key="9">
    <source>
        <dbReference type="RuleBase" id="RU361228"/>
    </source>
</evidence>
<organism evidence="10 11">
    <name type="scientific">Rotaria magnacalcarata</name>
    <dbReference type="NCBI Taxonomy" id="392030"/>
    <lineage>
        <taxon>Eukaryota</taxon>
        <taxon>Metazoa</taxon>
        <taxon>Spiralia</taxon>
        <taxon>Gnathifera</taxon>
        <taxon>Rotifera</taxon>
        <taxon>Eurotatoria</taxon>
        <taxon>Bdelloidea</taxon>
        <taxon>Philodinida</taxon>
        <taxon>Philodinidae</taxon>
        <taxon>Rotaria</taxon>
    </lineage>
</organism>
<dbReference type="InterPro" id="IPR011990">
    <property type="entry name" value="TPR-like_helical_dom_sf"/>
</dbReference>
<dbReference type="PROSITE" id="PS50293">
    <property type="entry name" value="TPR_REGION"/>
    <property type="match status" value="1"/>
</dbReference>
<keyword evidence="2 9" id="KW-0328">Glycosyltransferase</keyword>
<evidence type="ECO:0000256" key="8">
    <source>
        <dbReference type="PROSITE-ProRule" id="PRU00339"/>
    </source>
</evidence>
<feature type="repeat" description="TPR" evidence="8">
    <location>
        <begin position="366"/>
        <end position="399"/>
    </location>
</feature>
<dbReference type="PROSITE" id="PS51996">
    <property type="entry name" value="TR_MART"/>
    <property type="match status" value="1"/>
</dbReference>
<gene>
    <name evidence="10" type="ORF">MBJ925_LOCUS13681</name>
</gene>
<proteinExistence type="inferred from homology"/>
<dbReference type="Gene3D" id="1.25.40.10">
    <property type="entry name" value="Tetratricopeptide repeat domain"/>
    <property type="match status" value="3"/>
</dbReference>
<name>A0A816PVH4_9BILA</name>
<evidence type="ECO:0000256" key="1">
    <source>
        <dbReference type="ARBA" id="ARBA00009558"/>
    </source>
</evidence>
<dbReference type="AlphaFoldDB" id="A0A816PVH4"/>
<comment type="caution">
    <text evidence="10">The sequence shown here is derived from an EMBL/GenBank/DDBJ whole genome shotgun (WGS) entry which is preliminary data.</text>
</comment>